<dbReference type="InterPro" id="IPR013714">
    <property type="entry name" value="Golgi_TVP15"/>
</dbReference>
<sequence length="184" mass="19830">MTDQQLRTCVADDKARRGNENSKGKIQNFTELILATLFQPPPPTMNLDSINGQDLTGAFKITNLVVSGLCVLGGFSQLFHSFHSFVSGLYIIAFGAVIGGLEFRVPAEAYVYASFLFSFIGRGIFYTFLGVSLSGGSIFRIFAGLIVFIIGLAYIVLETVPSISPPDNMNPDGSMIGLNDDEGV</sequence>
<gene>
    <name evidence="6" type="primary">TVP15</name>
    <name evidence="6" type="ORF">Cantr_06012</name>
</gene>
<evidence type="ECO:0000313" key="7">
    <source>
        <dbReference type="Proteomes" id="UP000253472"/>
    </source>
</evidence>
<evidence type="ECO:0000256" key="2">
    <source>
        <dbReference type="ARBA" id="ARBA00022692"/>
    </source>
</evidence>
<evidence type="ECO:0000256" key="1">
    <source>
        <dbReference type="ARBA" id="ARBA00004141"/>
    </source>
</evidence>
<dbReference type="GO" id="GO:0000139">
    <property type="term" value="C:Golgi membrane"/>
    <property type="evidence" value="ECO:0007669"/>
    <property type="project" value="TreeGrafter"/>
</dbReference>
<protein>
    <submittedName>
        <fullName evidence="6">Golgi apparatus membrane protein TVP15</fullName>
    </submittedName>
</protein>
<organism evidence="6 7">
    <name type="scientific">Candida viswanathii</name>
    <dbReference type="NCBI Taxonomy" id="5486"/>
    <lineage>
        <taxon>Eukaryota</taxon>
        <taxon>Fungi</taxon>
        <taxon>Dikarya</taxon>
        <taxon>Ascomycota</taxon>
        <taxon>Saccharomycotina</taxon>
        <taxon>Pichiomycetes</taxon>
        <taxon>Debaryomycetaceae</taxon>
        <taxon>Candida/Lodderomyces clade</taxon>
        <taxon>Candida</taxon>
    </lineage>
</organism>
<feature type="transmembrane region" description="Helical" evidence="5">
    <location>
        <begin position="85"/>
        <end position="103"/>
    </location>
</feature>
<dbReference type="PANTHER" id="PTHR28128:SF1">
    <property type="entry name" value="GOLGI APPARATUS MEMBRANE PROTEIN TVP15"/>
    <property type="match status" value="1"/>
</dbReference>
<comment type="subcellular location">
    <subcellularLocation>
        <location evidence="1">Membrane</location>
        <topology evidence="1">Multi-pass membrane protein</topology>
    </subcellularLocation>
</comment>
<dbReference type="PANTHER" id="PTHR28128">
    <property type="entry name" value="GOLGI APPARATUS MEMBRANE PROTEIN TVP15"/>
    <property type="match status" value="1"/>
</dbReference>
<comment type="caution">
    <text evidence="6">The sequence shown here is derived from an EMBL/GenBank/DDBJ whole genome shotgun (WGS) entry which is preliminary data.</text>
</comment>
<keyword evidence="7" id="KW-1185">Reference proteome</keyword>
<keyword evidence="4 5" id="KW-0472">Membrane</keyword>
<dbReference type="AlphaFoldDB" id="A0A367XQP6"/>
<dbReference type="Pfam" id="PF08507">
    <property type="entry name" value="COPI_assoc"/>
    <property type="match status" value="1"/>
</dbReference>
<accession>A0A367XQP6</accession>
<proteinExistence type="predicted"/>
<dbReference type="Proteomes" id="UP000253472">
    <property type="component" value="Unassembled WGS sequence"/>
</dbReference>
<feature type="transmembrane region" description="Helical" evidence="5">
    <location>
        <begin position="137"/>
        <end position="157"/>
    </location>
</feature>
<dbReference type="GO" id="GO:0016192">
    <property type="term" value="P:vesicle-mediated transport"/>
    <property type="evidence" value="ECO:0007669"/>
    <property type="project" value="TreeGrafter"/>
</dbReference>
<feature type="transmembrane region" description="Helical" evidence="5">
    <location>
        <begin position="110"/>
        <end position="131"/>
    </location>
</feature>
<evidence type="ECO:0000256" key="4">
    <source>
        <dbReference type="ARBA" id="ARBA00023136"/>
    </source>
</evidence>
<evidence type="ECO:0000313" key="6">
    <source>
        <dbReference type="EMBL" id="RCK55928.1"/>
    </source>
</evidence>
<dbReference type="EMBL" id="QLNQ01000029">
    <property type="protein sequence ID" value="RCK55928.1"/>
    <property type="molecule type" value="Genomic_DNA"/>
</dbReference>
<keyword evidence="2 5" id="KW-0812">Transmembrane</keyword>
<dbReference type="OrthoDB" id="423534at2759"/>
<evidence type="ECO:0000256" key="5">
    <source>
        <dbReference type="SAM" id="Phobius"/>
    </source>
</evidence>
<evidence type="ECO:0000256" key="3">
    <source>
        <dbReference type="ARBA" id="ARBA00022989"/>
    </source>
</evidence>
<keyword evidence="3 5" id="KW-1133">Transmembrane helix</keyword>
<reference evidence="6 7" key="1">
    <citation type="submission" date="2018-06" db="EMBL/GenBank/DDBJ databases">
        <title>Whole genome sequencing of Candida tropicalis (genome annotated by CSBL at Korea University).</title>
        <authorList>
            <person name="Ahn J."/>
        </authorList>
    </citation>
    <scope>NUCLEOTIDE SEQUENCE [LARGE SCALE GENOMIC DNA]</scope>
    <source>
        <strain evidence="6 7">ATCC 20962</strain>
    </source>
</reference>
<name>A0A367XQP6_9ASCO</name>